<dbReference type="STRING" id="237682.SAMN05421676_102271"/>
<sequence length="61" mass="7064">MGTYYLTVYDKDGTNLLDDTLEAKNDQEAKKIGQQLLEEKGYEEHTHRCVSPNGHLVLFHR</sequence>
<dbReference type="Pfam" id="PF14120">
    <property type="entry name" value="YhzD"/>
    <property type="match status" value="1"/>
</dbReference>
<dbReference type="AlphaFoldDB" id="A0A1I0AVC0"/>
<dbReference type="OrthoDB" id="2355652at2"/>
<dbReference type="Proteomes" id="UP000199095">
    <property type="component" value="Unassembled WGS sequence"/>
</dbReference>
<dbReference type="EMBL" id="FOHJ01000002">
    <property type="protein sequence ID" value="SES98358.1"/>
    <property type="molecule type" value="Genomic_DNA"/>
</dbReference>
<dbReference type="InterPro" id="IPR025544">
    <property type="entry name" value="YhzD"/>
</dbReference>
<evidence type="ECO:0000313" key="2">
    <source>
        <dbReference type="Proteomes" id="UP000199095"/>
    </source>
</evidence>
<evidence type="ECO:0000313" key="1">
    <source>
        <dbReference type="EMBL" id="SES98358.1"/>
    </source>
</evidence>
<organism evidence="1 2">
    <name type="scientific">Salinibacillus kushneri</name>
    <dbReference type="NCBI Taxonomy" id="237682"/>
    <lineage>
        <taxon>Bacteria</taxon>
        <taxon>Bacillati</taxon>
        <taxon>Bacillota</taxon>
        <taxon>Bacilli</taxon>
        <taxon>Bacillales</taxon>
        <taxon>Bacillaceae</taxon>
        <taxon>Salinibacillus</taxon>
    </lineage>
</organism>
<protein>
    <submittedName>
        <fullName evidence="1">YhzD-like protein</fullName>
    </submittedName>
</protein>
<gene>
    <name evidence="1" type="ORF">SAMN05421676_102271</name>
</gene>
<name>A0A1I0AVC0_9BACI</name>
<keyword evidence="2" id="KW-1185">Reference proteome</keyword>
<dbReference type="RefSeq" id="WP_093132106.1">
    <property type="nucleotide sequence ID" value="NZ_FOHJ01000002.1"/>
</dbReference>
<reference evidence="2" key="1">
    <citation type="submission" date="2016-10" db="EMBL/GenBank/DDBJ databases">
        <authorList>
            <person name="Varghese N."/>
            <person name="Submissions S."/>
        </authorList>
    </citation>
    <scope>NUCLEOTIDE SEQUENCE [LARGE SCALE GENOMIC DNA]</scope>
    <source>
        <strain evidence="2">CGMCC 1.3566</strain>
    </source>
</reference>
<proteinExistence type="predicted"/>
<accession>A0A1I0AVC0</accession>